<accession>A0A2U1SUI0</accession>
<feature type="domain" description="Serine aminopeptidase S33" evidence="2">
    <location>
        <begin position="76"/>
        <end position="176"/>
    </location>
</feature>
<keyword evidence="3" id="KW-0378">Hydrolase</keyword>
<dbReference type="SUPFAM" id="SSF53474">
    <property type="entry name" value="alpha/beta-Hydrolases"/>
    <property type="match status" value="1"/>
</dbReference>
<dbReference type="InterPro" id="IPR022742">
    <property type="entry name" value="Hydrolase_4"/>
</dbReference>
<dbReference type="PANTHER" id="PTHR12277">
    <property type="entry name" value="ALPHA/BETA HYDROLASE DOMAIN-CONTAINING PROTEIN"/>
    <property type="match status" value="1"/>
</dbReference>
<organism evidence="3 4">
    <name type="scientific">Methylosinus sporium</name>
    <dbReference type="NCBI Taxonomy" id="428"/>
    <lineage>
        <taxon>Bacteria</taxon>
        <taxon>Pseudomonadati</taxon>
        <taxon>Pseudomonadota</taxon>
        <taxon>Alphaproteobacteria</taxon>
        <taxon>Hyphomicrobiales</taxon>
        <taxon>Methylocystaceae</taxon>
        <taxon>Methylosinus</taxon>
    </lineage>
</organism>
<reference evidence="3 4" key="1">
    <citation type="journal article" date="2018" name="Appl. Microbiol. Biotechnol.">
        <title>Co-cultivation of the strictly anaerobic methanogen Methanosarcina barkeri with aerobic methanotrophs in an oxygen-limited membrane bioreactor.</title>
        <authorList>
            <person name="In 't Zandt M.H."/>
            <person name="van den Bosch T.J.M."/>
            <person name="Rijkers R."/>
            <person name="van Kessel M.A.H.J."/>
            <person name="Jetten M.S.M."/>
            <person name="Welte C.U."/>
        </authorList>
    </citation>
    <scope>NUCLEOTIDE SEQUENCE [LARGE SCALE GENOMIC DNA]</scope>
    <source>
        <strain evidence="3 4">DSM 17706</strain>
    </source>
</reference>
<protein>
    <submittedName>
        <fullName evidence="3">Alpha/beta hydrolase</fullName>
    </submittedName>
</protein>
<proteinExistence type="predicted"/>
<dbReference type="InterPro" id="IPR029058">
    <property type="entry name" value="AB_hydrolase_fold"/>
</dbReference>
<dbReference type="AlphaFoldDB" id="A0A2U1SUI0"/>
<dbReference type="Proteomes" id="UP000245137">
    <property type="component" value="Unassembled WGS sequence"/>
</dbReference>
<dbReference type="EMBL" id="PUIV01000003">
    <property type="protein sequence ID" value="PWB95271.1"/>
    <property type="molecule type" value="Genomic_DNA"/>
</dbReference>
<name>A0A2U1SUI0_METSR</name>
<keyword evidence="1" id="KW-0812">Transmembrane</keyword>
<feature type="transmembrane region" description="Helical" evidence="1">
    <location>
        <begin position="6"/>
        <end position="27"/>
    </location>
</feature>
<evidence type="ECO:0000313" key="3">
    <source>
        <dbReference type="EMBL" id="PWB95271.1"/>
    </source>
</evidence>
<dbReference type="Gene3D" id="3.40.50.1820">
    <property type="entry name" value="alpha/beta hydrolase"/>
    <property type="match status" value="1"/>
</dbReference>
<evidence type="ECO:0000259" key="2">
    <source>
        <dbReference type="Pfam" id="PF12146"/>
    </source>
</evidence>
<gene>
    <name evidence="3" type="ORF">C5689_03800</name>
</gene>
<evidence type="ECO:0000313" key="4">
    <source>
        <dbReference type="Proteomes" id="UP000245137"/>
    </source>
</evidence>
<keyword evidence="4" id="KW-1185">Reference proteome</keyword>
<dbReference type="RefSeq" id="WP_108915944.1">
    <property type="nucleotide sequence ID" value="NZ_BGJY01000006.1"/>
</dbReference>
<comment type="caution">
    <text evidence="3">The sequence shown here is derived from an EMBL/GenBank/DDBJ whole genome shotgun (WGS) entry which is preliminary data.</text>
</comment>
<dbReference type="Pfam" id="PF12146">
    <property type="entry name" value="Hydrolase_4"/>
    <property type="match status" value="1"/>
</dbReference>
<dbReference type="GO" id="GO:0016787">
    <property type="term" value="F:hydrolase activity"/>
    <property type="evidence" value="ECO:0007669"/>
    <property type="project" value="UniProtKB-KW"/>
</dbReference>
<evidence type="ECO:0000256" key="1">
    <source>
        <dbReference type="SAM" id="Phobius"/>
    </source>
</evidence>
<dbReference type="OrthoDB" id="9798884at2"/>
<keyword evidence="1" id="KW-0472">Membrane</keyword>
<sequence>MVLALLKWTLLVVVGLYFLSMAGLGLFQRRLQYLPDRRHIPPHEAGLAGVEELTLSTSDGETIVAWHAPPREGRPLLLYFHGNAGGLVDRAARFRNFLTAGYGFLAIAYRGYAGSSGMPTQEGVMRDAEAAYTEARARGYEPERLVIIGESLGSGVATQLAARRAAAALALDSPFSSAVDVAETRFGFLPVRWLMLDQFRSDLAIRDVHMPLLIVHGDEDGVVPIALGRRLFDLANEPKTFFLAPGGQHLVLGLPDVFPRVARWLDATLAAPRRMEASD</sequence>
<dbReference type="PANTHER" id="PTHR12277:SF81">
    <property type="entry name" value="PROTEIN ABHD13"/>
    <property type="match status" value="1"/>
</dbReference>
<keyword evidence="1" id="KW-1133">Transmembrane helix</keyword>